<feature type="transmembrane region" description="Helical" evidence="12">
    <location>
        <begin position="603"/>
        <end position="626"/>
    </location>
</feature>
<dbReference type="InterPro" id="IPR017452">
    <property type="entry name" value="GPCR_Rhodpsn_7TM"/>
</dbReference>
<feature type="transmembrane region" description="Helical" evidence="12">
    <location>
        <begin position="918"/>
        <end position="937"/>
    </location>
</feature>
<sequence>SNQGSHGFTEKERSESERLKADVSLQAFLLKRMTAQNSSVTEFILAGLTDQTGLRMPLFFLFLAFYMVTMVGNLGLISLIGLNPHLHTPMYFFLFNLSLIDSCYSSTIIPKMLVSFISKNNTISHSGCMTQLFFFCFFVVSESFILSAMAYDRYVAICNPLMYTVTMSPQVCLLLLLGVYVMGFSGGMAHTGNILNLTFCADNLVNHFMCDILPLLELSCNSTFTNELVVFIVVAFDIGVPIVSIFISYALILSSILRMHSTEGRSKAFSTCSSHIIVVCLFFGSGAFAYLKPPSILPLDQGKVSSVFYTIVVPMLNPLIYSLRNKDVQVALRKTLVGRGTWLCEDDDDVPFSPLALFLMQALLLRRMAAKNSSVTEFILAGLTDQTGLRMPLFFLFLAFYMVTMVGNLGLISLIWLNPHLHTPMYFFLFNLSLIDSCYSSTIIPKMLVSFISKKNTISYSGCMTQLFFFCFFVFSESFILSAMAYDRYVAICNPLMYTVTMSPQVYVLLLLGVYVMGFSGGMAHTGNILNLTFCADNLVNHFMCDILPLLELSCNSTFTNELVVFIVVAFGIGVPIVSIFISYALILSSILRMHSTEGRSKAFSTCSSHIIVVCLFFGSGAFAYLKPPSILPLDQGKVSFLFYTIVVPMLNPLIYSLRNKDVQVALRKTLVLLLRRMTTKNSSVTEFILAGLTDQSGFLMPLFFLFLGFYLITVLGNLGLITLIGLNSHLHTPMYFFLFNLSLIDSCYSSTISPKMLMSFISNKNIISHSGCMTQLFFFCFFVISESFILSAMAYDRYVAICHPLMYMITMSPKVCLLLLLGVYLMGFAGAMAHTISMARLTFCADNLVNHYMCDILPLLERSCTSTYVNELVVFIFVSFDIGVPIVTIFISYALILSSILRMHSTEGRSKAFSTCSSHMIVVCLFFGSGAFMYLQPPSILSLDQGKVSSLFYTIVVPMLNPLIYSLRNKDVKVALRKTLGKRIFF</sequence>
<dbReference type="PRINTS" id="PR00245">
    <property type="entry name" value="OLFACTORYR"/>
</dbReference>
<comment type="subcellular location">
    <subcellularLocation>
        <location evidence="1">Cell membrane</location>
        <topology evidence="1">Multi-pass membrane protein</topology>
    </subcellularLocation>
</comment>
<feature type="non-terminal residue" evidence="14">
    <location>
        <position position="1"/>
    </location>
</feature>
<accession>A0AAW0HWK3</accession>
<comment type="caution">
    <text evidence="14">The sequence shown here is derived from an EMBL/GenBank/DDBJ whole genome shotgun (WGS) entry which is preliminary data.</text>
</comment>
<feature type="domain" description="G-protein coupled receptors family 1 profile" evidence="13">
    <location>
        <begin position="407"/>
        <end position="656"/>
    </location>
</feature>
<keyword evidence="7 11" id="KW-0297">G-protein coupled receptor</keyword>
<feature type="transmembrane region" description="Helical" evidence="12">
    <location>
        <begin position="641"/>
        <end position="658"/>
    </location>
</feature>
<evidence type="ECO:0000259" key="13">
    <source>
        <dbReference type="PROSITE" id="PS50262"/>
    </source>
</evidence>
<dbReference type="FunFam" id="1.20.1070.10:FF:000004">
    <property type="entry name" value="Olfactory receptor"/>
    <property type="match status" value="3"/>
</dbReference>
<feature type="domain" description="G-protein coupled receptors family 1 profile" evidence="13">
    <location>
        <begin position="717"/>
        <end position="966"/>
    </location>
</feature>
<dbReference type="CDD" id="cd15405">
    <property type="entry name" value="7tmA_OR8B-like"/>
    <property type="match status" value="2"/>
</dbReference>
<feature type="transmembrane region" description="Helical" evidence="12">
    <location>
        <begin position="816"/>
        <end position="834"/>
    </location>
</feature>
<reference evidence="14 15" key="1">
    <citation type="journal article" date="2023" name="bioRxiv">
        <title>Conserved and derived expression patterns and positive selection on dental genes reveal complex evolutionary context of ever-growing rodent molars.</title>
        <authorList>
            <person name="Calamari Z.T."/>
            <person name="Song A."/>
            <person name="Cohen E."/>
            <person name="Akter M."/>
            <person name="Roy R.D."/>
            <person name="Hallikas O."/>
            <person name="Christensen M.M."/>
            <person name="Li P."/>
            <person name="Marangoni P."/>
            <person name="Jernvall J."/>
            <person name="Klein O.D."/>
        </authorList>
    </citation>
    <scope>NUCLEOTIDE SEQUENCE [LARGE SCALE GENOMIC DNA]</scope>
    <source>
        <strain evidence="14">V071</strain>
    </source>
</reference>
<evidence type="ECO:0000256" key="1">
    <source>
        <dbReference type="ARBA" id="ARBA00004651"/>
    </source>
</evidence>
<comment type="similarity">
    <text evidence="11">Belongs to the G-protein coupled receptor 1 family.</text>
</comment>
<organism evidence="14 15">
    <name type="scientific">Myodes glareolus</name>
    <name type="common">Bank vole</name>
    <name type="synonym">Clethrionomys glareolus</name>
    <dbReference type="NCBI Taxonomy" id="447135"/>
    <lineage>
        <taxon>Eukaryota</taxon>
        <taxon>Metazoa</taxon>
        <taxon>Chordata</taxon>
        <taxon>Craniata</taxon>
        <taxon>Vertebrata</taxon>
        <taxon>Euteleostomi</taxon>
        <taxon>Mammalia</taxon>
        <taxon>Eutheria</taxon>
        <taxon>Euarchontoglires</taxon>
        <taxon>Glires</taxon>
        <taxon>Rodentia</taxon>
        <taxon>Myomorpha</taxon>
        <taxon>Muroidea</taxon>
        <taxon>Cricetidae</taxon>
        <taxon>Arvicolinae</taxon>
        <taxon>Myodes</taxon>
    </lineage>
</organism>
<keyword evidence="4 11" id="KW-0812">Transmembrane</keyword>
<dbReference type="Pfam" id="PF13853">
    <property type="entry name" value="7tm_4"/>
    <property type="match status" value="3"/>
</dbReference>
<dbReference type="SUPFAM" id="SSF81321">
    <property type="entry name" value="Family A G protein-coupled receptor-like"/>
    <property type="match status" value="3"/>
</dbReference>
<dbReference type="GO" id="GO:0004984">
    <property type="term" value="F:olfactory receptor activity"/>
    <property type="evidence" value="ECO:0007669"/>
    <property type="project" value="InterPro"/>
</dbReference>
<feature type="transmembrane region" description="Helical" evidence="12">
    <location>
        <begin position="268"/>
        <end position="291"/>
    </location>
</feature>
<feature type="transmembrane region" description="Helical" evidence="12">
    <location>
        <begin position="703"/>
        <end position="727"/>
    </location>
</feature>
<feature type="transmembrane region" description="Helical" evidence="12">
    <location>
        <begin position="306"/>
        <end position="323"/>
    </location>
</feature>
<dbReference type="InterPro" id="IPR000276">
    <property type="entry name" value="GPCR_Rhodpsn"/>
</dbReference>
<evidence type="ECO:0000256" key="10">
    <source>
        <dbReference type="ARBA" id="ARBA00023224"/>
    </source>
</evidence>
<feature type="domain" description="G-protein coupled receptors family 1 profile" evidence="13">
    <location>
        <begin position="72"/>
        <end position="321"/>
    </location>
</feature>
<evidence type="ECO:0000256" key="3">
    <source>
        <dbReference type="ARBA" id="ARBA00022606"/>
    </source>
</evidence>
<keyword evidence="8 12" id="KW-0472">Membrane</keyword>
<evidence type="ECO:0000256" key="2">
    <source>
        <dbReference type="ARBA" id="ARBA00022475"/>
    </source>
</evidence>
<evidence type="ECO:0000256" key="8">
    <source>
        <dbReference type="ARBA" id="ARBA00023136"/>
    </source>
</evidence>
<keyword evidence="5" id="KW-0552">Olfaction</keyword>
<feature type="transmembrane region" description="Helical" evidence="12">
    <location>
        <begin position="457"/>
        <end position="476"/>
    </location>
</feature>
<evidence type="ECO:0000256" key="11">
    <source>
        <dbReference type="RuleBase" id="RU000688"/>
    </source>
</evidence>
<evidence type="ECO:0000256" key="12">
    <source>
        <dbReference type="SAM" id="Phobius"/>
    </source>
</evidence>
<dbReference type="Gene3D" id="1.20.1070.10">
    <property type="entry name" value="Rhodopsin 7-helix transmembrane proteins"/>
    <property type="match status" value="3"/>
</dbReference>
<dbReference type="Proteomes" id="UP001488838">
    <property type="component" value="Unassembled WGS sequence"/>
</dbReference>
<feature type="transmembrane region" description="Helical" evidence="12">
    <location>
        <begin position="949"/>
        <end position="968"/>
    </location>
</feature>
<feature type="transmembrane region" description="Helical" evidence="12">
    <location>
        <begin position="58"/>
        <end position="82"/>
    </location>
</feature>
<feature type="transmembrane region" description="Helical" evidence="12">
    <location>
        <begin position="88"/>
        <end position="109"/>
    </location>
</feature>
<feature type="transmembrane region" description="Helical" evidence="12">
    <location>
        <begin position="393"/>
        <end position="417"/>
    </location>
</feature>
<protein>
    <recommendedName>
        <fullName evidence="13">G-protein coupled receptors family 1 profile domain-containing protein</fullName>
    </recommendedName>
</protein>
<name>A0AAW0HWK3_MYOGA</name>
<dbReference type="PROSITE" id="PS00237">
    <property type="entry name" value="G_PROTEIN_RECEP_F1_1"/>
    <property type="match status" value="3"/>
</dbReference>
<dbReference type="EMBL" id="JBBHLL010000302">
    <property type="protein sequence ID" value="KAK7806414.1"/>
    <property type="molecule type" value="Genomic_DNA"/>
</dbReference>
<evidence type="ECO:0000256" key="4">
    <source>
        <dbReference type="ARBA" id="ARBA00022692"/>
    </source>
</evidence>
<dbReference type="GO" id="GO:0005886">
    <property type="term" value="C:plasma membrane"/>
    <property type="evidence" value="ECO:0007669"/>
    <property type="project" value="UniProtKB-SubCell"/>
</dbReference>
<dbReference type="PANTHER" id="PTHR48018">
    <property type="entry name" value="OLFACTORY RECEPTOR"/>
    <property type="match status" value="1"/>
</dbReference>
<evidence type="ECO:0000256" key="5">
    <source>
        <dbReference type="ARBA" id="ARBA00022725"/>
    </source>
</evidence>
<feature type="transmembrane region" description="Helical" evidence="12">
    <location>
        <begin position="777"/>
        <end position="796"/>
    </location>
</feature>
<feature type="transmembrane region" description="Helical" evidence="12">
    <location>
        <begin position="130"/>
        <end position="149"/>
    </location>
</feature>
<dbReference type="GO" id="GO:0004930">
    <property type="term" value="F:G protein-coupled receptor activity"/>
    <property type="evidence" value="ECO:0007669"/>
    <property type="project" value="UniProtKB-KW"/>
</dbReference>
<dbReference type="InterPro" id="IPR000725">
    <property type="entry name" value="Olfact_rcpt"/>
</dbReference>
<keyword evidence="6 12" id="KW-1133">Transmembrane helix</keyword>
<keyword evidence="9 11" id="KW-0675">Receptor</keyword>
<keyword evidence="2" id="KW-1003">Cell membrane</keyword>
<feature type="transmembrane region" description="Helical" evidence="12">
    <location>
        <begin position="563"/>
        <end position="591"/>
    </location>
</feature>
<evidence type="ECO:0000256" key="6">
    <source>
        <dbReference type="ARBA" id="ARBA00022989"/>
    </source>
</evidence>
<evidence type="ECO:0000256" key="7">
    <source>
        <dbReference type="ARBA" id="ARBA00023040"/>
    </source>
</evidence>
<gene>
    <name evidence="14" type="ORF">U0070_014728</name>
</gene>
<feature type="transmembrane region" description="Helical" evidence="12">
    <location>
        <begin position="873"/>
        <end position="897"/>
    </location>
</feature>
<evidence type="ECO:0000313" key="14">
    <source>
        <dbReference type="EMBL" id="KAK7806414.1"/>
    </source>
</evidence>
<dbReference type="PROSITE" id="PS50262">
    <property type="entry name" value="G_PROTEIN_RECEP_F1_2"/>
    <property type="match status" value="3"/>
</dbReference>
<evidence type="ECO:0000313" key="15">
    <source>
        <dbReference type="Proteomes" id="UP001488838"/>
    </source>
</evidence>
<dbReference type="AlphaFoldDB" id="A0AAW0HWK3"/>
<feature type="transmembrane region" description="Helical" evidence="12">
    <location>
        <begin position="228"/>
        <end position="256"/>
    </location>
</feature>
<dbReference type="PRINTS" id="PR00237">
    <property type="entry name" value="GPCRRHODOPSN"/>
</dbReference>
<evidence type="ECO:0000256" key="9">
    <source>
        <dbReference type="ARBA" id="ARBA00023170"/>
    </source>
</evidence>
<keyword evidence="15" id="KW-1185">Reference proteome</keyword>
<keyword evidence="3" id="KW-0716">Sensory transduction</keyword>
<keyword evidence="10 11" id="KW-0807">Transducer</keyword>
<proteinExistence type="inferred from homology"/>